<dbReference type="InterPro" id="IPR036388">
    <property type="entry name" value="WH-like_DNA-bd_sf"/>
</dbReference>
<keyword evidence="7" id="KW-1185">Reference proteome</keyword>
<dbReference type="EMBL" id="JAVRIE010000001">
    <property type="protein sequence ID" value="MDT0581648.1"/>
    <property type="molecule type" value="Genomic_DNA"/>
</dbReference>
<evidence type="ECO:0000313" key="6">
    <source>
        <dbReference type="EMBL" id="MDT0581648.1"/>
    </source>
</evidence>
<gene>
    <name evidence="6" type="ORF">RM544_03785</name>
</gene>
<dbReference type="SUPFAM" id="SSF53850">
    <property type="entry name" value="Periplasmic binding protein-like II"/>
    <property type="match status" value="1"/>
</dbReference>
<dbReference type="InterPro" id="IPR005119">
    <property type="entry name" value="LysR_subst-bd"/>
</dbReference>
<dbReference type="InterPro" id="IPR036390">
    <property type="entry name" value="WH_DNA-bd_sf"/>
</dbReference>
<dbReference type="InterPro" id="IPR000847">
    <property type="entry name" value="LysR_HTH_N"/>
</dbReference>
<sequence length="291" mass="31547">MVSIKNISAFVAVAQSQSFADASHRMHLSQPALSSAVKKLEEQLGGRLFSRSTRRVKLTPEGAAFLPVARRLIADLENAIFDVKQLFNLEQGLLSIAAMPSFAEGKLPSLLSSFGYAQPGIGVRVIDEVMENVIQSVIEQRVEIGFSFAPEDNDLVDFTPLFTDEFVLIMNEAHTLNQVENLRINDLSGHAFVAMNRGSSTRNWIEHTFEQQDLKVKVAAEASQFSTIGNLVASGLGVSIVPSMCIEQMRAKGCVAKQVDGLNIVKSVGYITSKEAALSAIASAFISTLSL</sequence>
<dbReference type="SUPFAM" id="SSF46785">
    <property type="entry name" value="Winged helix' DNA-binding domain"/>
    <property type="match status" value="1"/>
</dbReference>
<comment type="caution">
    <text evidence="6">The sequence shown here is derived from an EMBL/GenBank/DDBJ whole genome shotgun (WGS) entry which is preliminary data.</text>
</comment>
<dbReference type="Proteomes" id="UP001249020">
    <property type="component" value="Unassembled WGS sequence"/>
</dbReference>
<dbReference type="PANTHER" id="PTHR30419">
    <property type="entry name" value="HTH-TYPE TRANSCRIPTIONAL REGULATOR YBHD"/>
    <property type="match status" value="1"/>
</dbReference>
<dbReference type="GO" id="GO:0003700">
    <property type="term" value="F:DNA-binding transcription factor activity"/>
    <property type="evidence" value="ECO:0007669"/>
    <property type="project" value="InterPro"/>
</dbReference>
<comment type="similarity">
    <text evidence="1">Belongs to the LysR transcriptional regulatory family.</text>
</comment>
<dbReference type="Gene3D" id="1.10.10.10">
    <property type="entry name" value="Winged helix-like DNA-binding domain superfamily/Winged helix DNA-binding domain"/>
    <property type="match status" value="1"/>
</dbReference>
<dbReference type="PRINTS" id="PR00039">
    <property type="entry name" value="HTHLYSR"/>
</dbReference>
<keyword evidence="4" id="KW-0804">Transcription</keyword>
<proteinExistence type="inferred from homology"/>
<name>A0AAW8R0A2_9ALTE</name>
<keyword evidence="3" id="KW-0238">DNA-binding</keyword>
<dbReference type="GO" id="GO:0005829">
    <property type="term" value="C:cytosol"/>
    <property type="evidence" value="ECO:0007669"/>
    <property type="project" value="TreeGrafter"/>
</dbReference>
<dbReference type="CDD" id="cd08440">
    <property type="entry name" value="PBP2_LTTR_like_4"/>
    <property type="match status" value="1"/>
</dbReference>
<dbReference type="PANTHER" id="PTHR30419:SF30">
    <property type="entry name" value="LYSR FAMILY TRANSCRIPTIONAL REGULATOR"/>
    <property type="match status" value="1"/>
</dbReference>
<dbReference type="PROSITE" id="PS50931">
    <property type="entry name" value="HTH_LYSR"/>
    <property type="match status" value="1"/>
</dbReference>
<dbReference type="Gene3D" id="3.40.190.290">
    <property type="match status" value="1"/>
</dbReference>
<dbReference type="Pfam" id="PF03466">
    <property type="entry name" value="LysR_substrate"/>
    <property type="match status" value="1"/>
</dbReference>
<dbReference type="FunFam" id="1.10.10.10:FF:000001">
    <property type="entry name" value="LysR family transcriptional regulator"/>
    <property type="match status" value="1"/>
</dbReference>
<reference evidence="6 7" key="1">
    <citation type="submission" date="2023-09" db="EMBL/GenBank/DDBJ databases">
        <authorList>
            <person name="Rey-Velasco X."/>
        </authorList>
    </citation>
    <scope>NUCLEOTIDE SEQUENCE [LARGE SCALE GENOMIC DNA]</scope>
    <source>
        <strain evidence="6 7">W409</strain>
    </source>
</reference>
<accession>A0AAW8R0A2</accession>
<evidence type="ECO:0000259" key="5">
    <source>
        <dbReference type="PROSITE" id="PS50931"/>
    </source>
</evidence>
<dbReference type="AlphaFoldDB" id="A0AAW8R0A2"/>
<dbReference type="InterPro" id="IPR050950">
    <property type="entry name" value="HTH-type_LysR_regulators"/>
</dbReference>
<dbReference type="GO" id="GO:0003677">
    <property type="term" value="F:DNA binding"/>
    <property type="evidence" value="ECO:0007669"/>
    <property type="project" value="UniProtKB-KW"/>
</dbReference>
<feature type="domain" description="HTH lysR-type" evidence="5">
    <location>
        <begin position="2"/>
        <end position="59"/>
    </location>
</feature>
<dbReference type="RefSeq" id="WP_311360427.1">
    <property type="nucleotide sequence ID" value="NZ_JAVRIE010000001.1"/>
</dbReference>
<evidence type="ECO:0000256" key="1">
    <source>
        <dbReference type="ARBA" id="ARBA00009437"/>
    </source>
</evidence>
<protein>
    <submittedName>
        <fullName evidence="6">LysR family transcriptional regulator</fullName>
    </submittedName>
</protein>
<dbReference type="Pfam" id="PF00126">
    <property type="entry name" value="HTH_1"/>
    <property type="match status" value="1"/>
</dbReference>
<organism evidence="6 7">
    <name type="scientific">Brumicola blandensis</name>
    <dbReference type="NCBI Taxonomy" id="3075611"/>
    <lineage>
        <taxon>Bacteria</taxon>
        <taxon>Pseudomonadati</taxon>
        <taxon>Pseudomonadota</taxon>
        <taxon>Gammaproteobacteria</taxon>
        <taxon>Alteromonadales</taxon>
        <taxon>Alteromonadaceae</taxon>
        <taxon>Brumicola</taxon>
    </lineage>
</organism>
<evidence type="ECO:0000256" key="3">
    <source>
        <dbReference type="ARBA" id="ARBA00023125"/>
    </source>
</evidence>
<evidence type="ECO:0000256" key="4">
    <source>
        <dbReference type="ARBA" id="ARBA00023163"/>
    </source>
</evidence>
<keyword evidence="2" id="KW-0805">Transcription regulation</keyword>
<evidence type="ECO:0000256" key="2">
    <source>
        <dbReference type="ARBA" id="ARBA00023015"/>
    </source>
</evidence>
<evidence type="ECO:0000313" key="7">
    <source>
        <dbReference type="Proteomes" id="UP001249020"/>
    </source>
</evidence>